<dbReference type="NCBIfam" id="TIGR01549">
    <property type="entry name" value="HAD-SF-IA-v1"/>
    <property type="match status" value="1"/>
</dbReference>
<reference evidence="2 3" key="1">
    <citation type="journal article" date="2003" name="Genome Res.">
        <title>Comparative complete genome sequence analysis of the amino acid replacements responsible for the thermostability of Corynebacterium efficiens.</title>
        <authorList>
            <person name="Nishio Y."/>
            <person name="Nakamura Y."/>
            <person name="Kawarabayasi Y."/>
            <person name="Usuda Y."/>
            <person name="Kimura E."/>
            <person name="Sugimoto S."/>
            <person name="Matsui K."/>
            <person name="Yamagishi A."/>
            <person name="Kikuchi H."/>
            <person name="Ikeo K."/>
            <person name="Gojobori T."/>
        </authorList>
    </citation>
    <scope>NUCLEOTIDE SEQUENCE [LARGE SCALE GENOMIC DNA]</scope>
    <source>
        <strain evidence="3">DSM 44549 / YS-314 / AJ 12310 / JCM 11189 / NBRC 100395</strain>
    </source>
</reference>
<accession>Q8FLV4</accession>
<dbReference type="Gene3D" id="3.40.50.1000">
    <property type="entry name" value="HAD superfamily/HAD-like"/>
    <property type="match status" value="1"/>
</dbReference>
<keyword evidence="3" id="KW-1185">Reference proteome</keyword>
<keyword evidence="1" id="KW-0378">Hydrolase</keyword>
<dbReference type="GO" id="GO:0016787">
    <property type="term" value="F:hydrolase activity"/>
    <property type="evidence" value="ECO:0007669"/>
    <property type="project" value="UniProtKB-KW"/>
</dbReference>
<dbReference type="InterPro" id="IPR036412">
    <property type="entry name" value="HAD-like_sf"/>
</dbReference>
<dbReference type="KEGG" id="cef:CE2755"/>
<dbReference type="EMBL" id="BA000035">
    <property type="protein sequence ID" value="BAC19565.1"/>
    <property type="molecule type" value="Genomic_DNA"/>
</dbReference>
<evidence type="ECO:0000256" key="1">
    <source>
        <dbReference type="ARBA" id="ARBA00022801"/>
    </source>
</evidence>
<dbReference type="Proteomes" id="UP000001409">
    <property type="component" value="Chromosome"/>
</dbReference>
<dbReference type="STRING" id="196164.gene:10743203"/>
<dbReference type="SUPFAM" id="SSF56784">
    <property type="entry name" value="HAD-like"/>
    <property type="match status" value="1"/>
</dbReference>
<evidence type="ECO:0000313" key="3">
    <source>
        <dbReference type="Proteomes" id="UP000001409"/>
    </source>
</evidence>
<dbReference type="InterPro" id="IPR006439">
    <property type="entry name" value="HAD-SF_hydro_IA"/>
</dbReference>
<dbReference type="AlphaFoldDB" id="Q8FLV4"/>
<organism evidence="2 3">
    <name type="scientific">Corynebacterium efficiens (strain DSM 44549 / YS-314 / AJ 12310 / JCM 11189 / NBRC 100395)</name>
    <dbReference type="NCBI Taxonomy" id="196164"/>
    <lineage>
        <taxon>Bacteria</taxon>
        <taxon>Bacillati</taxon>
        <taxon>Actinomycetota</taxon>
        <taxon>Actinomycetes</taxon>
        <taxon>Mycobacteriales</taxon>
        <taxon>Corynebacteriaceae</taxon>
        <taxon>Corynebacterium</taxon>
    </lineage>
</organism>
<dbReference type="eggNOG" id="COG1011">
    <property type="taxonomic scope" value="Bacteria"/>
</dbReference>
<name>Q8FLV4_COREF</name>
<proteinExistence type="predicted"/>
<dbReference type="Pfam" id="PF00702">
    <property type="entry name" value="Hydrolase"/>
    <property type="match status" value="1"/>
</dbReference>
<dbReference type="HOGENOM" id="CLU_045011_8_1_11"/>
<dbReference type="SFLD" id="SFLDG01129">
    <property type="entry name" value="C1.5:_HAD__Beta-PGM__Phosphata"/>
    <property type="match status" value="1"/>
</dbReference>
<dbReference type="SFLD" id="SFLDS00003">
    <property type="entry name" value="Haloacid_Dehalogenase"/>
    <property type="match status" value="1"/>
</dbReference>
<dbReference type="InterPro" id="IPR023214">
    <property type="entry name" value="HAD_sf"/>
</dbReference>
<dbReference type="Gene3D" id="1.20.120.710">
    <property type="entry name" value="Haloacid dehalogenase hydrolase-like domain"/>
    <property type="match status" value="1"/>
</dbReference>
<dbReference type="PANTHER" id="PTHR43316:SF3">
    <property type="entry name" value="HALOACID DEHALOGENASE, TYPE II (AFU_ORTHOLOGUE AFUA_2G07750)-RELATED"/>
    <property type="match status" value="1"/>
</dbReference>
<protein>
    <recommendedName>
        <fullName evidence="4">Hydrolase</fullName>
    </recommendedName>
</protein>
<sequence length="278" mass="31367">MFFGPRGVEVRLFRHSGRGRQGLCREIRTRVLLECDFSDTTGAAGRQCVEIIEPPGTNPPSIRTMNRHAILFDLDGTLVDHTSASHAALRAWSPTIGIEPDFQRWLELDKWGFGRFERGETTHLGQRRDRIRAYTGREMDDDTCDEIYTGYLRAYEQHWTAFDDALPCLERALATGDPVGILTNGSEEMQQDKLNRTGLNLPGVVMLAATTLDSAKPRPEMYERALDRLGATTATIVGDDWVNDVEKPRELGWKAWYINRPGTDPRVDVTSLDQVVFA</sequence>
<dbReference type="InterPro" id="IPR051540">
    <property type="entry name" value="S-2-haloacid_dehalogenase"/>
</dbReference>
<evidence type="ECO:0008006" key="4">
    <source>
        <dbReference type="Google" id="ProtNLM"/>
    </source>
</evidence>
<evidence type="ECO:0000313" key="2">
    <source>
        <dbReference type="EMBL" id="BAC19565.1"/>
    </source>
</evidence>
<dbReference type="PANTHER" id="PTHR43316">
    <property type="entry name" value="HYDROLASE, HALOACID DELAHOGENASE-RELATED"/>
    <property type="match status" value="1"/>
</dbReference>